<feature type="transmembrane region" description="Helical" evidence="1">
    <location>
        <begin position="274"/>
        <end position="293"/>
    </location>
</feature>
<organism evidence="3 4">
    <name type="scientific">Entamoeba invadens IP1</name>
    <dbReference type="NCBI Taxonomy" id="370355"/>
    <lineage>
        <taxon>Eukaryota</taxon>
        <taxon>Amoebozoa</taxon>
        <taxon>Evosea</taxon>
        <taxon>Archamoebae</taxon>
        <taxon>Mastigamoebida</taxon>
        <taxon>Entamoebidae</taxon>
        <taxon>Entamoeba</taxon>
    </lineage>
</organism>
<feature type="transmembrane region" description="Helical" evidence="1">
    <location>
        <begin position="154"/>
        <end position="177"/>
    </location>
</feature>
<feature type="transmembrane region" description="Helical" evidence="1">
    <location>
        <begin position="241"/>
        <end position="267"/>
    </location>
</feature>
<dbReference type="AlphaFoldDB" id="A0A0A1TVQ4"/>
<sequence length="330" mass="36509">MVKLTNALYLVLGVLFLQALLRTSQTYAPFIANDTRRLTFAKETGLRVISGLHLDYLKGNLFTLASSLVAVFISLLLMVTKHNFIATPFLFVSVVILHFAILTIDNDSVKLIDDAAAFALKVSSFPVSQIGGLILQFFHILSEALPVAKGYMTIWINAFSGSKIVFPSALLFVLAFGLINKKMQLATCLFVPTLVFFLFGLDVTAEFSKTNGTFVSIQLLLLSVFLLVCLFNGFLQIEAFILAPIYIVSIIFASQQLMLFISTLIAIPKFSLDILFVTIYIMLFCLIFFKKIGSSLVPAFLVFLALSVLLGTIPIVYLVPVFFFTHSFAS</sequence>
<dbReference type="EMBL" id="KB207112">
    <property type="protein sequence ID" value="ELP84542.1"/>
    <property type="molecule type" value="Genomic_DNA"/>
</dbReference>
<reference evidence="3 4" key="1">
    <citation type="submission" date="2012-10" db="EMBL/GenBank/DDBJ databases">
        <authorList>
            <person name="Zafar N."/>
            <person name="Inman J."/>
            <person name="Hall N."/>
            <person name="Lorenzi H."/>
            <person name="Caler E."/>
        </authorList>
    </citation>
    <scope>NUCLEOTIDE SEQUENCE [LARGE SCALE GENOMIC DNA]</scope>
    <source>
        <strain evidence="3 4">IP1</strain>
    </source>
</reference>
<dbReference type="GeneID" id="14883454"/>
<evidence type="ECO:0000313" key="3">
    <source>
        <dbReference type="EMBL" id="ELP84542.1"/>
    </source>
</evidence>
<feature type="transmembrane region" description="Helical" evidence="1">
    <location>
        <begin position="183"/>
        <end position="201"/>
    </location>
</feature>
<gene>
    <name evidence="3" type="ORF">EIN_170770</name>
</gene>
<dbReference type="Proteomes" id="UP000014680">
    <property type="component" value="Unassembled WGS sequence"/>
</dbReference>
<feature type="transmembrane region" description="Helical" evidence="1">
    <location>
        <begin position="299"/>
        <end position="324"/>
    </location>
</feature>
<feature type="chain" id="PRO_5001979879" evidence="2">
    <location>
        <begin position="27"/>
        <end position="330"/>
    </location>
</feature>
<feature type="transmembrane region" description="Helical" evidence="1">
    <location>
        <begin position="61"/>
        <end position="79"/>
    </location>
</feature>
<keyword evidence="1" id="KW-0812">Transmembrane</keyword>
<dbReference type="VEuPathDB" id="AmoebaDB:EIN_170770"/>
<evidence type="ECO:0000256" key="2">
    <source>
        <dbReference type="SAM" id="SignalP"/>
    </source>
</evidence>
<proteinExistence type="predicted"/>
<keyword evidence="1" id="KW-0472">Membrane</keyword>
<keyword evidence="4" id="KW-1185">Reference proteome</keyword>
<protein>
    <submittedName>
        <fullName evidence="3">Uncharacterized protein</fullName>
    </submittedName>
</protein>
<dbReference type="KEGG" id="eiv:EIN_170770"/>
<evidence type="ECO:0000256" key="1">
    <source>
        <dbReference type="SAM" id="Phobius"/>
    </source>
</evidence>
<feature type="transmembrane region" description="Helical" evidence="1">
    <location>
        <begin position="213"/>
        <end position="235"/>
    </location>
</feature>
<feature type="transmembrane region" description="Helical" evidence="1">
    <location>
        <begin position="84"/>
        <end position="104"/>
    </location>
</feature>
<feature type="signal peptide" evidence="2">
    <location>
        <begin position="1"/>
        <end position="26"/>
    </location>
</feature>
<keyword evidence="2" id="KW-0732">Signal</keyword>
<dbReference type="RefSeq" id="XP_004183888.1">
    <property type="nucleotide sequence ID" value="XM_004183840.1"/>
</dbReference>
<keyword evidence="1" id="KW-1133">Transmembrane helix</keyword>
<evidence type="ECO:0000313" key="4">
    <source>
        <dbReference type="Proteomes" id="UP000014680"/>
    </source>
</evidence>
<accession>A0A0A1TVQ4</accession>
<feature type="transmembrane region" description="Helical" evidence="1">
    <location>
        <begin position="124"/>
        <end position="142"/>
    </location>
</feature>
<name>A0A0A1TVQ4_ENTIV</name>
<dbReference type="OMA" id="TIWINAF"/>